<keyword evidence="1" id="KW-0805">Transcription regulation</keyword>
<dbReference type="EMBL" id="VSSB01000001">
    <property type="protein sequence ID" value="TYL54740.1"/>
    <property type="molecule type" value="Genomic_DNA"/>
</dbReference>
<gene>
    <name evidence="6" type="ORF">FYC51_11400</name>
</gene>
<keyword evidence="7" id="KW-1185">Reference proteome</keyword>
<evidence type="ECO:0000256" key="2">
    <source>
        <dbReference type="ARBA" id="ARBA00023125"/>
    </source>
</evidence>
<dbReference type="InterPro" id="IPR050109">
    <property type="entry name" value="HTH-type_TetR-like_transc_reg"/>
</dbReference>
<sequence length="189" mass="19723">MSVIRPMRADAVRNRRKILDAANAQITARGPDVGMDEIAQAAGVAVGTLYRHFPTKTDLVAAVVGEYVVAVADDAQASLGRASVGTSRAVDEVVGFLSRVAESSADHHAVKAAAQGLGVEGHGDESDESRASGALAELIALAQADGDIRTEVTVDDLYLLMATAPTDEPAPVRQRWLDLILPGITTPPC</sequence>
<dbReference type="SUPFAM" id="SSF46689">
    <property type="entry name" value="Homeodomain-like"/>
    <property type="match status" value="1"/>
</dbReference>
<name>A0A5S4VDJ6_9MICO</name>
<evidence type="ECO:0000256" key="3">
    <source>
        <dbReference type="ARBA" id="ARBA00023163"/>
    </source>
</evidence>
<protein>
    <submittedName>
        <fullName evidence="6">TetR/AcrR family transcriptional regulator</fullName>
    </submittedName>
</protein>
<dbReference type="AlphaFoldDB" id="A0A5S4VDJ6"/>
<dbReference type="GO" id="GO:0000976">
    <property type="term" value="F:transcription cis-regulatory region binding"/>
    <property type="evidence" value="ECO:0007669"/>
    <property type="project" value="TreeGrafter"/>
</dbReference>
<evidence type="ECO:0000313" key="7">
    <source>
        <dbReference type="Proteomes" id="UP000325243"/>
    </source>
</evidence>
<dbReference type="PANTHER" id="PTHR30055">
    <property type="entry name" value="HTH-TYPE TRANSCRIPTIONAL REGULATOR RUTR"/>
    <property type="match status" value="1"/>
</dbReference>
<accession>A0A5S4VDJ6</accession>
<evidence type="ECO:0000259" key="5">
    <source>
        <dbReference type="PROSITE" id="PS50977"/>
    </source>
</evidence>
<dbReference type="InterPro" id="IPR036271">
    <property type="entry name" value="Tet_transcr_reg_TetR-rel_C_sf"/>
</dbReference>
<dbReference type="Proteomes" id="UP000325243">
    <property type="component" value="Unassembled WGS sequence"/>
</dbReference>
<dbReference type="InterPro" id="IPR049445">
    <property type="entry name" value="TetR_SbtR-like_C"/>
</dbReference>
<evidence type="ECO:0000256" key="4">
    <source>
        <dbReference type="PROSITE-ProRule" id="PRU00335"/>
    </source>
</evidence>
<organism evidence="6 7">
    <name type="scientific">Agromyces mariniharenae</name>
    <dbReference type="NCBI Taxonomy" id="2604423"/>
    <lineage>
        <taxon>Bacteria</taxon>
        <taxon>Bacillati</taxon>
        <taxon>Actinomycetota</taxon>
        <taxon>Actinomycetes</taxon>
        <taxon>Micrococcales</taxon>
        <taxon>Microbacteriaceae</taxon>
        <taxon>Agromyces</taxon>
    </lineage>
</organism>
<dbReference type="InterPro" id="IPR009057">
    <property type="entry name" value="Homeodomain-like_sf"/>
</dbReference>
<evidence type="ECO:0000256" key="1">
    <source>
        <dbReference type="ARBA" id="ARBA00023015"/>
    </source>
</evidence>
<comment type="caution">
    <text evidence="6">The sequence shown here is derived from an EMBL/GenBank/DDBJ whole genome shotgun (WGS) entry which is preliminary data.</text>
</comment>
<feature type="domain" description="HTH tetR-type" evidence="5">
    <location>
        <begin position="12"/>
        <end position="71"/>
    </location>
</feature>
<dbReference type="InterPro" id="IPR001647">
    <property type="entry name" value="HTH_TetR"/>
</dbReference>
<dbReference type="PANTHER" id="PTHR30055:SF234">
    <property type="entry name" value="HTH-TYPE TRANSCRIPTIONAL REGULATOR BETI"/>
    <property type="match status" value="1"/>
</dbReference>
<dbReference type="SUPFAM" id="SSF48498">
    <property type="entry name" value="Tetracyclin repressor-like, C-terminal domain"/>
    <property type="match status" value="1"/>
</dbReference>
<dbReference type="GO" id="GO:0003700">
    <property type="term" value="F:DNA-binding transcription factor activity"/>
    <property type="evidence" value="ECO:0007669"/>
    <property type="project" value="TreeGrafter"/>
</dbReference>
<evidence type="ECO:0000313" key="6">
    <source>
        <dbReference type="EMBL" id="TYL54740.1"/>
    </source>
</evidence>
<dbReference type="Pfam" id="PF21597">
    <property type="entry name" value="TetR_C_43"/>
    <property type="match status" value="1"/>
</dbReference>
<dbReference type="Pfam" id="PF00440">
    <property type="entry name" value="TetR_N"/>
    <property type="match status" value="1"/>
</dbReference>
<dbReference type="PRINTS" id="PR00455">
    <property type="entry name" value="HTHTETR"/>
</dbReference>
<reference evidence="6 7" key="1">
    <citation type="submission" date="2019-08" db="EMBL/GenBank/DDBJ databases">
        <authorList>
            <person name="Hu J."/>
        </authorList>
    </citation>
    <scope>NUCLEOTIDE SEQUENCE [LARGE SCALE GENOMIC DNA]</scope>
    <source>
        <strain evidence="6 7">NEAU-184</strain>
    </source>
</reference>
<keyword evidence="3" id="KW-0804">Transcription</keyword>
<proteinExistence type="predicted"/>
<dbReference type="Gene3D" id="1.10.357.10">
    <property type="entry name" value="Tetracycline Repressor, domain 2"/>
    <property type="match status" value="1"/>
</dbReference>
<keyword evidence="2 4" id="KW-0238">DNA-binding</keyword>
<dbReference type="PROSITE" id="PS50977">
    <property type="entry name" value="HTH_TETR_2"/>
    <property type="match status" value="1"/>
</dbReference>
<feature type="DNA-binding region" description="H-T-H motif" evidence="4">
    <location>
        <begin position="34"/>
        <end position="53"/>
    </location>
</feature>